<keyword evidence="3 5" id="KW-0863">Zinc-finger</keyword>
<dbReference type="GO" id="GO:0008270">
    <property type="term" value="F:zinc ion binding"/>
    <property type="evidence" value="ECO:0007669"/>
    <property type="project" value="UniProtKB-KW"/>
</dbReference>
<name>A0A8S9WPW4_APOLU</name>
<evidence type="ECO:0000256" key="4">
    <source>
        <dbReference type="ARBA" id="ARBA00022833"/>
    </source>
</evidence>
<dbReference type="PANTHER" id="PTHR24379">
    <property type="entry name" value="KRAB AND ZINC FINGER DOMAIN-CONTAINING"/>
    <property type="match status" value="1"/>
</dbReference>
<dbReference type="OrthoDB" id="6780556at2759"/>
<dbReference type="PROSITE" id="PS50157">
    <property type="entry name" value="ZINC_FINGER_C2H2_2"/>
    <property type="match status" value="4"/>
</dbReference>
<feature type="domain" description="C2H2-type" evidence="6">
    <location>
        <begin position="264"/>
        <end position="291"/>
    </location>
</feature>
<comment type="caution">
    <text evidence="7">The sequence shown here is derived from an EMBL/GenBank/DDBJ whole genome shotgun (WGS) entry which is preliminary data.</text>
</comment>
<dbReference type="EMBL" id="WIXP02000016">
    <property type="protein sequence ID" value="KAF6198168.1"/>
    <property type="molecule type" value="Genomic_DNA"/>
</dbReference>
<feature type="domain" description="C2H2-type" evidence="6">
    <location>
        <begin position="177"/>
        <end position="205"/>
    </location>
</feature>
<evidence type="ECO:0000256" key="5">
    <source>
        <dbReference type="PROSITE-ProRule" id="PRU00042"/>
    </source>
</evidence>
<gene>
    <name evidence="7" type="ORF">GE061_007915</name>
</gene>
<organism evidence="7 8">
    <name type="scientific">Apolygus lucorum</name>
    <name type="common">Small green plant bug</name>
    <name type="synonym">Lygocoris lucorum</name>
    <dbReference type="NCBI Taxonomy" id="248454"/>
    <lineage>
        <taxon>Eukaryota</taxon>
        <taxon>Metazoa</taxon>
        <taxon>Ecdysozoa</taxon>
        <taxon>Arthropoda</taxon>
        <taxon>Hexapoda</taxon>
        <taxon>Insecta</taxon>
        <taxon>Pterygota</taxon>
        <taxon>Neoptera</taxon>
        <taxon>Paraneoptera</taxon>
        <taxon>Hemiptera</taxon>
        <taxon>Heteroptera</taxon>
        <taxon>Panheteroptera</taxon>
        <taxon>Cimicomorpha</taxon>
        <taxon>Miridae</taxon>
        <taxon>Mirini</taxon>
        <taxon>Apolygus</taxon>
    </lineage>
</organism>
<accession>A0A8S9WPW4</accession>
<reference evidence="7" key="1">
    <citation type="journal article" date="2021" name="Mol. Ecol. Resour.">
        <title>Apolygus lucorum genome provides insights into omnivorousness and mesophyll feeding.</title>
        <authorList>
            <person name="Liu Y."/>
            <person name="Liu H."/>
            <person name="Wang H."/>
            <person name="Huang T."/>
            <person name="Liu B."/>
            <person name="Yang B."/>
            <person name="Yin L."/>
            <person name="Li B."/>
            <person name="Zhang Y."/>
            <person name="Zhang S."/>
            <person name="Jiang F."/>
            <person name="Zhang X."/>
            <person name="Ren Y."/>
            <person name="Wang B."/>
            <person name="Wang S."/>
            <person name="Lu Y."/>
            <person name="Wu K."/>
            <person name="Fan W."/>
            <person name="Wang G."/>
        </authorList>
    </citation>
    <scope>NUCLEOTIDE SEQUENCE</scope>
    <source>
        <strain evidence="7">12Hb</strain>
    </source>
</reference>
<dbReference type="SMART" id="SM00355">
    <property type="entry name" value="ZnF_C2H2"/>
    <property type="match status" value="10"/>
</dbReference>
<dbReference type="AlphaFoldDB" id="A0A8S9WPW4"/>
<keyword evidence="1" id="KW-0479">Metal-binding</keyword>
<evidence type="ECO:0000313" key="8">
    <source>
        <dbReference type="Proteomes" id="UP000466442"/>
    </source>
</evidence>
<evidence type="ECO:0000313" key="7">
    <source>
        <dbReference type="EMBL" id="KAF6198168.1"/>
    </source>
</evidence>
<dbReference type="Gene3D" id="3.30.160.60">
    <property type="entry name" value="Classic Zinc Finger"/>
    <property type="match status" value="5"/>
</dbReference>
<keyword evidence="8" id="KW-1185">Reference proteome</keyword>
<dbReference type="Pfam" id="PF00096">
    <property type="entry name" value="zf-C2H2"/>
    <property type="match status" value="2"/>
</dbReference>
<dbReference type="SUPFAM" id="SSF57667">
    <property type="entry name" value="beta-beta-alpha zinc fingers"/>
    <property type="match status" value="2"/>
</dbReference>
<keyword evidence="4" id="KW-0862">Zinc</keyword>
<feature type="domain" description="C2H2-type" evidence="6">
    <location>
        <begin position="379"/>
        <end position="406"/>
    </location>
</feature>
<evidence type="ECO:0000259" key="6">
    <source>
        <dbReference type="PROSITE" id="PS50157"/>
    </source>
</evidence>
<dbReference type="Proteomes" id="UP000466442">
    <property type="component" value="Linkage Group LG16"/>
</dbReference>
<proteinExistence type="predicted"/>
<keyword evidence="2" id="KW-0677">Repeat</keyword>
<sequence>MENNLNLLFWTYFRNTEMDEAGESGMDSVTIDGESLRDFIQRADAESFVMKTEIGSMNDFLDVQIHEGDSVKSEAITEESVPEPNNSWTDVGDEFSVSCGICPFKGKDTLSIIDHMKTHRFKTHACRVCSLVLSSEAERSRHLGTHRKEVPHVCSYCHHGFFRLSSLQGHKCSKKPKLCQHCGEPYRSKKKLKKHIQDNHKMEVPKKRHCPHCDFSCWFGPALNTHLRTHLHNKHLQCPHCTFQFSKVPALQSHLRIHRDEPSFVCPYCGIVFAKYGIVKLHMEIHKDRSVLKCKECDYETPNAQNLYVHRYRNHRNPNYSCSHCDYTTAVHLRYKVHLLSHKQDDVKLHACASCDYKTNYLWDLKRHALSRHDQQPSYACPHCDFVASTLHILKKHAPKHTEKLPRPDFLKIT</sequence>
<dbReference type="InterPro" id="IPR013087">
    <property type="entry name" value="Znf_C2H2_type"/>
</dbReference>
<dbReference type="InterPro" id="IPR036236">
    <property type="entry name" value="Znf_C2H2_sf"/>
</dbReference>
<dbReference type="PANTHER" id="PTHR24379:SF121">
    <property type="entry name" value="C2H2-TYPE DOMAIN-CONTAINING PROTEIN"/>
    <property type="match status" value="1"/>
</dbReference>
<evidence type="ECO:0000256" key="3">
    <source>
        <dbReference type="ARBA" id="ARBA00022771"/>
    </source>
</evidence>
<dbReference type="PROSITE" id="PS00028">
    <property type="entry name" value="ZINC_FINGER_C2H2_1"/>
    <property type="match status" value="4"/>
</dbReference>
<evidence type="ECO:0000256" key="2">
    <source>
        <dbReference type="ARBA" id="ARBA00022737"/>
    </source>
</evidence>
<evidence type="ECO:0000256" key="1">
    <source>
        <dbReference type="ARBA" id="ARBA00022723"/>
    </source>
</evidence>
<feature type="domain" description="C2H2-type" evidence="6">
    <location>
        <begin position="236"/>
        <end position="263"/>
    </location>
</feature>
<protein>
    <recommendedName>
        <fullName evidence="6">C2H2-type domain-containing protein</fullName>
    </recommendedName>
</protein>